<evidence type="ECO:0000313" key="1">
    <source>
        <dbReference type="EMBL" id="OAJ39114.1"/>
    </source>
</evidence>
<dbReference type="OrthoDB" id="6222486at2759"/>
<dbReference type="VEuPathDB" id="FungiDB:BDEG_22987"/>
<dbReference type="EMBL" id="DS022302">
    <property type="protein sequence ID" value="OAJ39114.1"/>
    <property type="molecule type" value="Genomic_DNA"/>
</dbReference>
<dbReference type="InterPro" id="IPR013924">
    <property type="entry name" value="RNase_H2_suC"/>
</dbReference>
<organism evidence="1 2">
    <name type="scientific">Batrachochytrium dendrobatidis (strain JEL423)</name>
    <dbReference type="NCBI Taxonomy" id="403673"/>
    <lineage>
        <taxon>Eukaryota</taxon>
        <taxon>Fungi</taxon>
        <taxon>Fungi incertae sedis</taxon>
        <taxon>Chytridiomycota</taxon>
        <taxon>Chytridiomycota incertae sedis</taxon>
        <taxon>Chytridiomycetes</taxon>
        <taxon>Rhizophydiales</taxon>
        <taxon>Rhizophydiales incertae sedis</taxon>
        <taxon>Batrachochytrium</taxon>
    </lineage>
</organism>
<dbReference type="GO" id="GO:0032299">
    <property type="term" value="C:ribonuclease H2 complex"/>
    <property type="evidence" value="ECO:0007669"/>
    <property type="project" value="InterPro"/>
</dbReference>
<dbReference type="GO" id="GO:0006401">
    <property type="term" value="P:RNA catabolic process"/>
    <property type="evidence" value="ECO:0007669"/>
    <property type="project" value="InterPro"/>
</dbReference>
<sequence length="141" mass="15496">MATLVDGRVLVSGPESAAAVHLLPCRIQHNGPANVTNYFVVNSSDSTQTGTVSSTFRGRGLQGVALTAPCEYSFVVLANTRSPHGTEADHYWRLQNRFKNITVWAHDEHAPTQQSEPLLNLPNWIQLATEIHEPVHVSSEK</sequence>
<dbReference type="CDD" id="cd09271">
    <property type="entry name" value="RNase_H2-C"/>
    <property type="match status" value="1"/>
</dbReference>
<protein>
    <submittedName>
        <fullName evidence="1">Uncharacterized protein</fullName>
    </submittedName>
</protein>
<gene>
    <name evidence="1" type="ORF">BDEG_22987</name>
</gene>
<proteinExistence type="predicted"/>
<dbReference type="Pfam" id="PF08615">
    <property type="entry name" value="RNase_H2_suC"/>
    <property type="match status" value="1"/>
</dbReference>
<dbReference type="STRING" id="403673.A0A177WHF1"/>
<evidence type="ECO:0000313" key="2">
    <source>
        <dbReference type="Proteomes" id="UP000077115"/>
    </source>
</evidence>
<dbReference type="PANTHER" id="PTHR47204:SF1">
    <property type="entry name" value="RIBONUCLEASE H2 SUBUNIT C"/>
    <property type="match status" value="1"/>
</dbReference>
<dbReference type="Gene3D" id="2.40.128.680">
    <property type="match status" value="1"/>
</dbReference>
<accession>A0A177WHF1</accession>
<reference evidence="1 2" key="1">
    <citation type="submission" date="2006-10" db="EMBL/GenBank/DDBJ databases">
        <title>The Genome Sequence of Batrachochytrium dendrobatidis JEL423.</title>
        <authorList>
            <consortium name="The Broad Institute Genome Sequencing Platform"/>
            <person name="Birren B."/>
            <person name="Lander E."/>
            <person name="Galagan J."/>
            <person name="Cuomo C."/>
            <person name="Devon K."/>
            <person name="Jaffe D."/>
            <person name="Butler J."/>
            <person name="Alvarez P."/>
            <person name="Gnerre S."/>
            <person name="Grabherr M."/>
            <person name="Kleber M."/>
            <person name="Mauceli E."/>
            <person name="Brockman W."/>
            <person name="Young S."/>
            <person name="LaButti K."/>
            <person name="Sykes S."/>
            <person name="DeCaprio D."/>
            <person name="Crawford M."/>
            <person name="Koehrsen M."/>
            <person name="Engels R."/>
            <person name="Montgomery P."/>
            <person name="Pearson M."/>
            <person name="Howarth C."/>
            <person name="Larson L."/>
            <person name="White J."/>
            <person name="O'Leary S."/>
            <person name="Kodira C."/>
            <person name="Zeng Q."/>
            <person name="Yandava C."/>
            <person name="Alvarado L."/>
            <person name="Longcore J."/>
            <person name="James T."/>
        </authorList>
    </citation>
    <scope>NUCLEOTIDE SEQUENCE [LARGE SCALE GENOMIC DNA]</scope>
    <source>
        <strain evidence="1 2">JEL423</strain>
    </source>
</reference>
<name>A0A177WHF1_BATDL</name>
<dbReference type="AlphaFoldDB" id="A0A177WHF1"/>
<reference evidence="1 2" key="2">
    <citation type="submission" date="2016-05" db="EMBL/GenBank/DDBJ databases">
        <title>Lineage-specific infection strategies underlie the spectrum of fungal disease in amphibians.</title>
        <authorList>
            <person name="Cuomo C.A."/>
            <person name="Farrer R.A."/>
            <person name="James T."/>
            <person name="Longcore J."/>
            <person name="Birren B."/>
        </authorList>
    </citation>
    <scope>NUCLEOTIDE SEQUENCE [LARGE SCALE GENOMIC DNA]</scope>
    <source>
        <strain evidence="1 2">JEL423</strain>
    </source>
</reference>
<dbReference type="Proteomes" id="UP000077115">
    <property type="component" value="Unassembled WGS sequence"/>
</dbReference>
<dbReference type="PANTHER" id="PTHR47204">
    <property type="entry name" value="OS02G0168900 PROTEIN"/>
    <property type="match status" value="1"/>
</dbReference>